<name>A0ABN8NSZ3_9CNID</name>
<comment type="caution">
    <text evidence="1">The sequence shown here is derived from an EMBL/GenBank/DDBJ whole genome shotgun (WGS) entry which is preliminary data.</text>
</comment>
<proteinExistence type="predicted"/>
<reference evidence="1 2" key="1">
    <citation type="submission" date="2022-05" db="EMBL/GenBank/DDBJ databases">
        <authorList>
            <consortium name="Genoscope - CEA"/>
            <person name="William W."/>
        </authorList>
    </citation>
    <scope>NUCLEOTIDE SEQUENCE [LARGE SCALE GENOMIC DNA]</scope>
</reference>
<keyword evidence="2" id="KW-1185">Reference proteome</keyword>
<dbReference type="EMBL" id="CALNXK010000030">
    <property type="protein sequence ID" value="CAH3117144.1"/>
    <property type="molecule type" value="Genomic_DNA"/>
</dbReference>
<gene>
    <name evidence="1" type="ORF">PLOB_00025587</name>
</gene>
<evidence type="ECO:0000313" key="1">
    <source>
        <dbReference type="EMBL" id="CAH3117144.1"/>
    </source>
</evidence>
<evidence type="ECO:0000313" key="2">
    <source>
        <dbReference type="Proteomes" id="UP001159405"/>
    </source>
</evidence>
<organism evidence="1 2">
    <name type="scientific">Porites lobata</name>
    <dbReference type="NCBI Taxonomy" id="104759"/>
    <lineage>
        <taxon>Eukaryota</taxon>
        <taxon>Metazoa</taxon>
        <taxon>Cnidaria</taxon>
        <taxon>Anthozoa</taxon>
        <taxon>Hexacorallia</taxon>
        <taxon>Scleractinia</taxon>
        <taxon>Fungiina</taxon>
        <taxon>Poritidae</taxon>
        <taxon>Porites</taxon>
    </lineage>
</organism>
<dbReference type="Proteomes" id="UP001159405">
    <property type="component" value="Unassembled WGS sequence"/>
</dbReference>
<protein>
    <submittedName>
        <fullName evidence="1">Uncharacterized protein</fullName>
    </submittedName>
</protein>
<sequence length="422" mass="48170">MLEQALREFAEQNFGADGEEFYPVHQGNTQEVQILALMAKKPRSVFLRPFKADSLVLLGRIDTYMNRSKKEEYLNAVDRAIKRDDVEVTLELDEDNEKDEGDDAATGRKVEAEVQAGACANAKFKVNEEIGILELGKIDKEYVGDADVRDLLQLIELDSDRAKTIQGHKLRLITSVVYSERLQLRGKRFSEFEVDKGVIFPNSITGRLTRHWKTKYIFPKLAIRKTRGPVLIECRRVVLNEMTNKLQLAVGEPVCIRARGGCHHDDEEEYENTAVDLDEDEQSHSEDSFSEEFGDEKNLETIKNSVLIPTKNRGERKLRINKYLNWLEKALTEKETKISVEEPLDEADCSFLLSLYVTAYPKDRTVNLHGIEVEKIQGYAIVFKLLAGLSDNDWEEVEKAWAESNVDNLLQESGQEHCQAES</sequence>
<accession>A0ABN8NSZ3</accession>